<dbReference type="GO" id="GO:0005245">
    <property type="term" value="F:voltage-gated calcium channel activity"/>
    <property type="evidence" value="ECO:0007669"/>
    <property type="project" value="InterPro"/>
</dbReference>
<evidence type="ECO:0000313" key="9">
    <source>
        <dbReference type="Proteomes" id="UP001206925"/>
    </source>
</evidence>
<keyword evidence="1" id="KW-0813">Transport</keyword>
<dbReference type="PANTHER" id="PTHR46988">
    <property type="entry name" value="TWO PORE CALCIUM CHANNEL PROTEIN 1"/>
    <property type="match status" value="1"/>
</dbReference>
<keyword evidence="5" id="KW-0106">Calcium</keyword>
<keyword evidence="7" id="KW-0407">Ion channel</keyword>
<sequence>MAEHGSGVPEEVLEAPNYNIIASNDYFIFVRFDIIWTLNYFALIVVQFFEQPLWCSSVSKDSCSSNRDYYYLGELPYLTRAQFLAFEVYK</sequence>
<evidence type="ECO:0000313" key="8">
    <source>
        <dbReference type="EMBL" id="KAI7741459.1"/>
    </source>
</evidence>
<keyword evidence="4" id="KW-0677">Repeat</keyword>
<keyword evidence="2" id="KW-0109">Calcium transport</keyword>
<dbReference type="GO" id="GO:0000325">
    <property type="term" value="C:plant-type vacuole"/>
    <property type="evidence" value="ECO:0007669"/>
    <property type="project" value="TreeGrafter"/>
</dbReference>
<keyword evidence="6" id="KW-0406">Ion transport</keyword>
<comment type="caution">
    <text evidence="8">The sequence shown here is derived from an EMBL/GenBank/DDBJ whole genome shotgun (WGS) entry which is preliminary data.</text>
</comment>
<evidence type="ECO:0000256" key="6">
    <source>
        <dbReference type="ARBA" id="ARBA00023065"/>
    </source>
</evidence>
<evidence type="ECO:0000256" key="7">
    <source>
        <dbReference type="ARBA" id="ARBA00023303"/>
    </source>
</evidence>
<reference evidence="8" key="1">
    <citation type="submission" date="2022-06" db="EMBL/GenBank/DDBJ databases">
        <title>Uncovering the hologenomic basis of an extraordinary plant invasion.</title>
        <authorList>
            <person name="Bieker V.C."/>
            <person name="Martin M.D."/>
            <person name="Gilbert T."/>
            <person name="Hodgins K."/>
            <person name="Battlay P."/>
            <person name="Petersen B."/>
            <person name="Wilson J."/>
        </authorList>
    </citation>
    <scope>NUCLEOTIDE SEQUENCE</scope>
    <source>
        <strain evidence="8">AA19_3_7</strain>
        <tissue evidence="8">Leaf</tissue>
    </source>
</reference>
<dbReference type="InterPro" id="IPR044581">
    <property type="entry name" value="TPC1_plant"/>
</dbReference>
<keyword evidence="3" id="KW-0107">Calcium channel</keyword>
<evidence type="ECO:0000256" key="1">
    <source>
        <dbReference type="ARBA" id="ARBA00022448"/>
    </source>
</evidence>
<name>A0AAD5GHG3_AMBAR</name>
<dbReference type="Proteomes" id="UP001206925">
    <property type="component" value="Unassembled WGS sequence"/>
</dbReference>
<accession>A0AAD5GHG3</accession>
<gene>
    <name evidence="8" type="ORF">M8C21_008539</name>
</gene>
<evidence type="ECO:0000256" key="5">
    <source>
        <dbReference type="ARBA" id="ARBA00022837"/>
    </source>
</evidence>
<dbReference type="GO" id="GO:0005774">
    <property type="term" value="C:vacuolar membrane"/>
    <property type="evidence" value="ECO:0007669"/>
    <property type="project" value="TreeGrafter"/>
</dbReference>
<evidence type="ECO:0000256" key="3">
    <source>
        <dbReference type="ARBA" id="ARBA00022673"/>
    </source>
</evidence>
<evidence type="ECO:0000256" key="4">
    <source>
        <dbReference type="ARBA" id="ARBA00022737"/>
    </source>
</evidence>
<dbReference type="EMBL" id="JAMZMK010008196">
    <property type="protein sequence ID" value="KAI7741459.1"/>
    <property type="molecule type" value="Genomic_DNA"/>
</dbReference>
<dbReference type="PANTHER" id="PTHR46988:SF2">
    <property type="entry name" value="TWO PORE CALCIUM CHANNEL PROTEIN 1"/>
    <property type="match status" value="1"/>
</dbReference>
<dbReference type="AlphaFoldDB" id="A0AAD5GHG3"/>
<organism evidence="8 9">
    <name type="scientific">Ambrosia artemisiifolia</name>
    <name type="common">Common ragweed</name>
    <dbReference type="NCBI Taxonomy" id="4212"/>
    <lineage>
        <taxon>Eukaryota</taxon>
        <taxon>Viridiplantae</taxon>
        <taxon>Streptophyta</taxon>
        <taxon>Embryophyta</taxon>
        <taxon>Tracheophyta</taxon>
        <taxon>Spermatophyta</taxon>
        <taxon>Magnoliopsida</taxon>
        <taxon>eudicotyledons</taxon>
        <taxon>Gunneridae</taxon>
        <taxon>Pentapetalae</taxon>
        <taxon>asterids</taxon>
        <taxon>campanulids</taxon>
        <taxon>Asterales</taxon>
        <taxon>Asteraceae</taxon>
        <taxon>Asteroideae</taxon>
        <taxon>Heliantheae alliance</taxon>
        <taxon>Heliantheae</taxon>
        <taxon>Ambrosia</taxon>
    </lineage>
</organism>
<protein>
    <submittedName>
        <fullName evidence="8">Uncharacterized protein</fullName>
    </submittedName>
</protein>
<proteinExistence type="predicted"/>
<evidence type="ECO:0000256" key="2">
    <source>
        <dbReference type="ARBA" id="ARBA00022568"/>
    </source>
</evidence>
<keyword evidence="9" id="KW-1185">Reference proteome</keyword>